<reference evidence="9" key="1">
    <citation type="journal article" date="2020" name="Stud. Mycol.">
        <title>101 Dothideomycetes genomes: a test case for predicting lifestyles and emergence of pathogens.</title>
        <authorList>
            <person name="Haridas S."/>
            <person name="Albert R."/>
            <person name="Binder M."/>
            <person name="Bloem J."/>
            <person name="Labutti K."/>
            <person name="Salamov A."/>
            <person name="Andreopoulos B."/>
            <person name="Baker S."/>
            <person name="Barry K."/>
            <person name="Bills G."/>
            <person name="Bluhm B."/>
            <person name="Cannon C."/>
            <person name="Castanera R."/>
            <person name="Culley D."/>
            <person name="Daum C."/>
            <person name="Ezra D."/>
            <person name="Gonzalez J."/>
            <person name="Henrissat B."/>
            <person name="Kuo A."/>
            <person name="Liang C."/>
            <person name="Lipzen A."/>
            <person name="Lutzoni F."/>
            <person name="Magnuson J."/>
            <person name="Mondo S."/>
            <person name="Nolan M."/>
            <person name="Ohm R."/>
            <person name="Pangilinan J."/>
            <person name="Park H.-J."/>
            <person name="Ramirez L."/>
            <person name="Alfaro M."/>
            <person name="Sun H."/>
            <person name="Tritt A."/>
            <person name="Yoshinaga Y."/>
            <person name="Zwiers L.-H."/>
            <person name="Turgeon B."/>
            <person name="Goodwin S."/>
            <person name="Spatafora J."/>
            <person name="Crous P."/>
            <person name="Grigoriev I."/>
        </authorList>
    </citation>
    <scope>NUCLEOTIDE SEQUENCE</scope>
    <source>
        <strain evidence="9">CBS 125425</strain>
    </source>
</reference>
<dbReference type="Pfam" id="PF07690">
    <property type="entry name" value="MFS_1"/>
    <property type="match status" value="1"/>
</dbReference>
<feature type="transmembrane region" description="Helical" evidence="7">
    <location>
        <begin position="128"/>
        <end position="147"/>
    </location>
</feature>
<feature type="transmembrane region" description="Helical" evidence="7">
    <location>
        <begin position="354"/>
        <end position="376"/>
    </location>
</feature>
<feature type="transmembrane region" description="Helical" evidence="7">
    <location>
        <begin position="388"/>
        <end position="410"/>
    </location>
</feature>
<feature type="domain" description="Major facilitator superfamily (MFS) profile" evidence="8">
    <location>
        <begin position="31"/>
        <end position="447"/>
    </location>
</feature>
<dbReference type="FunFam" id="1.20.1250.20:FF:000065">
    <property type="entry name" value="Putative MFS pantothenate transporter"/>
    <property type="match status" value="1"/>
</dbReference>
<dbReference type="EMBL" id="ML996158">
    <property type="protein sequence ID" value="KAF2733671.1"/>
    <property type="molecule type" value="Genomic_DNA"/>
</dbReference>
<dbReference type="GO" id="GO:0022857">
    <property type="term" value="F:transmembrane transporter activity"/>
    <property type="evidence" value="ECO:0007669"/>
    <property type="project" value="InterPro"/>
</dbReference>
<comment type="caution">
    <text evidence="9">The sequence shown here is derived from an EMBL/GenBank/DDBJ whole genome shotgun (WGS) entry which is preliminary data.</text>
</comment>
<dbReference type="InterPro" id="IPR011701">
    <property type="entry name" value="MFS"/>
</dbReference>
<comment type="similarity">
    <text evidence="6">Belongs to the major facilitator superfamily. Allantoate permease family.</text>
</comment>
<dbReference type="InterPro" id="IPR020846">
    <property type="entry name" value="MFS_dom"/>
</dbReference>
<dbReference type="InterPro" id="IPR036259">
    <property type="entry name" value="MFS_trans_sf"/>
</dbReference>
<keyword evidence="10" id="KW-1185">Reference proteome</keyword>
<feature type="transmembrane region" description="Helical" evidence="7">
    <location>
        <begin position="159"/>
        <end position="178"/>
    </location>
</feature>
<dbReference type="PANTHER" id="PTHR43791:SF15">
    <property type="entry name" value="TRANSPORTER SEO1-RELATED"/>
    <property type="match status" value="1"/>
</dbReference>
<organism evidence="9 10">
    <name type="scientific">Polyplosphaeria fusca</name>
    <dbReference type="NCBI Taxonomy" id="682080"/>
    <lineage>
        <taxon>Eukaryota</taxon>
        <taxon>Fungi</taxon>
        <taxon>Dikarya</taxon>
        <taxon>Ascomycota</taxon>
        <taxon>Pezizomycotina</taxon>
        <taxon>Dothideomycetes</taxon>
        <taxon>Pleosporomycetidae</taxon>
        <taxon>Pleosporales</taxon>
        <taxon>Tetraplosphaeriaceae</taxon>
        <taxon>Polyplosphaeria</taxon>
    </lineage>
</organism>
<protein>
    <submittedName>
        <fullName evidence="9">MFS general substrate transporter</fullName>
    </submittedName>
</protein>
<keyword evidence="3 7" id="KW-0812">Transmembrane</keyword>
<evidence type="ECO:0000256" key="7">
    <source>
        <dbReference type="SAM" id="Phobius"/>
    </source>
</evidence>
<accession>A0A9P4QZC0</accession>
<feature type="transmembrane region" description="Helical" evidence="7">
    <location>
        <begin position="73"/>
        <end position="90"/>
    </location>
</feature>
<evidence type="ECO:0000259" key="8">
    <source>
        <dbReference type="PROSITE" id="PS50850"/>
    </source>
</evidence>
<dbReference type="Proteomes" id="UP000799444">
    <property type="component" value="Unassembled WGS sequence"/>
</dbReference>
<sequence>MHFARRLQFRWFRDDDSPEERKHVSKLDLLIIPYCFVAYWTKYIDQSNLNNAYVAGLKEDLHFEGNQLVRLQSIYLIGGVLGLLPFMYLFTRVPMHYLVPCMDITWGIFTFLQYRVHGFAELAAYRFMVGWCEAAYFPAIQYILGSWYREDEIARRGGIFFLGLTLGTLTSALIQSAASANLDGVNGLAGWRWMYIICALITIPIGMLGFLILPGTPDQPNRLVMKEHDTDIAVQRLKRAGHGKEIRATVQDFIKVIKNVRIWPLLLVDALASLASLNAAVGGFALWLKSLHRYSPSRITALVAIPPALGIFYTLLVAFASDLIVGPAWAITISHTWNIIGLIILIIWRVPEASLWFAFFTTYSSVAVIPVIAGWVNSQFRYSPAERSIALLVAYMLGQSTAVWTPLLVFKTVEAPQFTKGYPFVLGSALLMILTAHVAAYNIKHIQRSTLVATEQS</sequence>
<keyword evidence="5 7" id="KW-0472">Membrane</keyword>
<keyword evidence="4 7" id="KW-1133">Transmembrane helix</keyword>
<dbReference type="AlphaFoldDB" id="A0A9P4QZC0"/>
<comment type="subcellular location">
    <subcellularLocation>
        <location evidence="1">Membrane</location>
        <topology evidence="1">Multi-pass membrane protein</topology>
    </subcellularLocation>
</comment>
<name>A0A9P4QZC0_9PLEO</name>
<dbReference type="Gene3D" id="1.20.1250.20">
    <property type="entry name" value="MFS general substrate transporter like domains"/>
    <property type="match status" value="1"/>
</dbReference>
<evidence type="ECO:0000256" key="6">
    <source>
        <dbReference type="ARBA" id="ARBA00037968"/>
    </source>
</evidence>
<evidence type="ECO:0000256" key="4">
    <source>
        <dbReference type="ARBA" id="ARBA00022989"/>
    </source>
</evidence>
<gene>
    <name evidence="9" type="ORF">EJ04DRAFT_605198</name>
</gene>
<evidence type="ECO:0000256" key="1">
    <source>
        <dbReference type="ARBA" id="ARBA00004141"/>
    </source>
</evidence>
<dbReference type="OrthoDB" id="3639251at2759"/>
<evidence type="ECO:0000313" key="9">
    <source>
        <dbReference type="EMBL" id="KAF2733671.1"/>
    </source>
</evidence>
<evidence type="ECO:0000256" key="5">
    <source>
        <dbReference type="ARBA" id="ARBA00023136"/>
    </source>
</evidence>
<evidence type="ECO:0000256" key="2">
    <source>
        <dbReference type="ARBA" id="ARBA00022448"/>
    </source>
</evidence>
<feature type="transmembrane region" description="Helical" evidence="7">
    <location>
        <begin position="422"/>
        <end position="441"/>
    </location>
</feature>
<evidence type="ECO:0000313" key="10">
    <source>
        <dbReference type="Proteomes" id="UP000799444"/>
    </source>
</evidence>
<feature type="transmembrane region" description="Helical" evidence="7">
    <location>
        <begin position="328"/>
        <end position="348"/>
    </location>
</feature>
<dbReference type="PROSITE" id="PS50850">
    <property type="entry name" value="MFS"/>
    <property type="match status" value="1"/>
</dbReference>
<evidence type="ECO:0000256" key="3">
    <source>
        <dbReference type="ARBA" id="ARBA00022692"/>
    </source>
</evidence>
<dbReference type="GO" id="GO:0016020">
    <property type="term" value="C:membrane"/>
    <property type="evidence" value="ECO:0007669"/>
    <property type="project" value="UniProtKB-SubCell"/>
</dbReference>
<feature type="transmembrane region" description="Helical" evidence="7">
    <location>
        <begin position="265"/>
        <end position="287"/>
    </location>
</feature>
<feature type="transmembrane region" description="Helical" evidence="7">
    <location>
        <begin position="299"/>
        <end position="321"/>
    </location>
</feature>
<feature type="transmembrane region" description="Helical" evidence="7">
    <location>
        <begin position="193"/>
        <end position="213"/>
    </location>
</feature>
<dbReference type="PANTHER" id="PTHR43791">
    <property type="entry name" value="PERMEASE-RELATED"/>
    <property type="match status" value="1"/>
</dbReference>
<keyword evidence="2" id="KW-0813">Transport</keyword>
<dbReference type="SUPFAM" id="SSF103473">
    <property type="entry name" value="MFS general substrate transporter"/>
    <property type="match status" value="1"/>
</dbReference>
<proteinExistence type="inferred from homology"/>